<dbReference type="OrthoDB" id="2529762at2759"/>
<reference evidence="2 3" key="1">
    <citation type="submission" date="2019-07" db="EMBL/GenBank/DDBJ databases">
        <title>Rhodotorula toruloides NBRC10032 genome sequencing.</title>
        <authorList>
            <person name="Shida Y."/>
            <person name="Takaku H."/>
            <person name="Ogasawara W."/>
            <person name="Mori K."/>
        </authorList>
    </citation>
    <scope>NUCLEOTIDE SEQUENCE [LARGE SCALE GENOMIC DNA]</scope>
    <source>
        <strain evidence="2 3">NBRC10032</strain>
    </source>
</reference>
<dbReference type="AlphaFoldDB" id="A0A511KP79"/>
<sequence>MSIIEGILYGRNGFIGEYIRRRTGVVRDLHQVLYRLDAVIRAATGDLTEVAKLRAATVPREELRLRKWKNFLGSDLFPPAKPKRSSAKDIDETDDETPRLKTKKRKTQSASMKSSDSNPFQPRLSVATSDSLGGSRTTSFGSGLQFAPTFTTPQPILNAFPPSPSSSSSSVPIVTSILITVAPSRDPSALVAALLNSGLSTISDAIDLLFMDDSTIRFFFEELGKRNGLGLLDLAWAAKAFEAARKEVAGM</sequence>
<name>A0A511KP79_RHOTO</name>
<gene>
    <name evidence="2" type="ORF">Rt10032_c16g5762</name>
</gene>
<feature type="compositionally biased region" description="Polar residues" evidence="1">
    <location>
        <begin position="108"/>
        <end position="133"/>
    </location>
</feature>
<dbReference type="EMBL" id="BJWK01000016">
    <property type="protein sequence ID" value="GEM11745.1"/>
    <property type="molecule type" value="Genomic_DNA"/>
</dbReference>
<dbReference type="Proteomes" id="UP000321518">
    <property type="component" value="Unassembled WGS sequence"/>
</dbReference>
<comment type="caution">
    <text evidence="2">The sequence shown here is derived from an EMBL/GenBank/DDBJ whole genome shotgun (WGS) entry which is preliminary data.</text>
</comment>
<feature type="region of interest" description="Disordered" evidence="1">
    <location>
        <begin position="79"/>
        <end position="133"/>
    </location>
</feature>
<accession>A0A511KP79</accession>
<evidence type="ECO:0000313" key="3">
    <source>
        <dbReference type="Proteomes" id="UP000321518"/>
    </source>
</evidence>
<evidence type="ECO:0000313" key="2">
    <source>
        <dbReference type="EMBL" id="GEM11745.1"/>
    </source>
</evidence>
<proteinExistence type="predicted"/>
<organism evidence="2 3">
    <name type="scientific">Rhodotorula toruloides</name>
    <name type="common">Yeast</name>
    <name type="synonym">Rhodosporidium toruloides</name>
    <dbReference type="NCBI Taxonomy" id="5286"/>
    <lineage>
        <taxon>Eukaryota</taxon>
        <taxon>Fungi</taxon>
        <taxon>Dikarya</taxon>
        <taxon>Basidiomycota</taxon>
        <taxon>Pucciniomycotina</taxon>
        <taxon>Microbotryomycetes</taxon>
        <taxon>Sporidiobolales</taxon>
        <taxon>Sporidiobolaceae</taxon>
        <taxon>Rhodotorula</taxon>
    </lineage>
</organism>
<evidence type="ECO:0000256" key="1">
    <source>
        <dbReference type="SAM" id="MobiDB-lite"/>
    </source>
</evidence>
<protein>
    <submittedName>
        <fullName evidence="2">TEA/ATTS family protein, transcription factor AbaA</fullName>
    </submittedName>
</protein>